<comment type="catalytic activity">
    <reaction evidence="7 8">
        <text>a 6-O-methyl-2'-deoxyguanosine in DNA + L-cysteinyl-[protein] = S-methyl-L-cysteinyl-[protein] + a 2'-deoxyguanosine in DNA</text>
        <dbReference type="Rhea" id="RHEA:24000"/>
        <dbReference type="Rhea" id="RHEA-COMP:10131"/>
        <dbReference type="Rhea" id="RHEA-COMP:10132"/>
        <dbReference type="Rhea" id="RHEA-COMP:11367"/>
        <dbReference type="Rhea" id="RHEA-COMP:11368"/>
        <dbReference type="ChEBI" id="CHEBI:29950"/>
        <dbReference type="ChEBI" id="CHEBI:82612"/>
        <dbReference type="ChEBI" id="CHEBI:85445"/>
        <dbReference type="ChEBI" id="CHEBI:85448"/>
        <dbReference type="EC" id="2.1.1.63"/>
    </reaction>
</comment>
<evidence type="ECO:0000256" key="2">
    <source>
        <dbReference type="ARBA" id="ARBA00022490"/>
    </source>
</evidence>
<feature type="domain" description="Methylguanine DNA methyltransferase ribonuclease-like" evidence="10">
    <location>
        <begin position="2"/>
        <end position="67"/>
    </location>
</feature>
<evidence type="ECO:0000256" key="4">
    <source>
        <dbReference type="ARBA" id="ARBA00022679"/>
    </source>
</evidence>
<dbReference type="PROSITE" id="PS00374">
    <property type="entry name" value="MGMT"/>
    <property type="match status" value="1"/>
</dbReference>
<keyword evidence="6 8" id="KW-0234">DNA repair</keyword>
<evidence type="ECO:0000256" key="3">
    <source>
        <dbReference type="ARBA" id="ARBA00022603"/>
    </source>
</evidence>
<feature type="domain" description="Methylated-DNA-[protein]-cysteine S-methyltransferase DNA binding" evidence="9">
    <location>
        <begin position="71"/>
        <end position="150"/>
    </location>
</feature>
<proteinExistence type="inferred from homology"/>
<dbReference type="Gene3D" id="3.30.160.70">
    <property type="entry name" value="Methylated DNA-protein cysteine methyltransferase domain"/>
    <property type="match status" value="1"/>
</dbReference>
<keyword evidence="2 8" id="KW-0963">Cytoplasm</keyword>
<evidence type="ECO:0000259" key="10">
    <source>
        <dbReference type="Pfam" id="PF02870"/>
    </source>
</evidence>
<dbReference type="GO" id="GO:0003908">
    <property type="term" value="F:methylated-DNA-[protein]-cysteine S-methyltransferase activity"/>
    <property type="evidence" value="ECO:0007669"/>
    <property type="project" value="UniProtKB-EC"/>
</dbReference>
<dbReference type="Pfam" id="PF01035">
    <property type="entry name" value="DNA_binding_1"/>
    <property type="match status" value="1"/>
</dbReference>
<evidence type="ECO:0000256" key="6">
    <source>
        <dbReference type="ARBA" id="ARBA00023204"/>
    </source>
</evidence>
<dbReference type="InterPro" id="IPR036631">
    <property type="entry name" value="MGMT_N_sf"/>
</dbReference>
<reference evidence="11 12" key="1">
    <citation type="submission" date="2024-08" db="EMBL/GenBank/DDBJ databases">
        <title>Oceanimonas smirnovii Genome sequencing and assembly.</title>
        <authorList>
            <person name="Tang B."/>
        </authorList>
    </citation>
    <scope>NUCLEOTIDE SEQUENCE [LARGE SCALE GENOMIC DNA]</scope>
    <source>
        <strain evidence="11 12">OS2020-119</strain>
    </source>
</reference>
<evidence type="ECO:0000256" key="1">
    <source>
        <dbReference type="ARBA" id="ARBA00001286"/>
    </source>
</evidence>
<comment type="caution">
    <text evidence="11">The sequence shown here is derived from an EMBL/GenBank/DDBJ whole genome shotgun (WGS) entry which is preliminary data.</text>
</comment>
<dbReference type="Pfam" id="PF02870">
    <property type="entry name" value="Methyltransf_1N"/>
    <property type="match status" value="1"/>
</dbReference>
<dbReference type="EC" id="2.1.1.63" evidence="8"/>
<evidence type="ECO:0000256" key="8">
    <source>
        <dbReference type="HAMAP-Rule" id="MF_00772"/>
    </source>
</evidence>
<dbReference type="InterPro" id="IPR036217">
    <property type="entry name" value="MethylDNA_cys_MeTrfase_DNAb"/>
</dbReference>
<dbReference type="InterPro" id="IPR008332">
    <property type="entry name" value="MethylG_MeTrfase_N"/>
</dbReference>
<evidence type="ECO:0000259" key="9">
    <source>
        <dbReference type="Pfam" id="PF01035"/>
    </source>
</evidence>
<comment type="similarity">
    <text evidence="8">Belongs to the MGMT family.</text>
</comment>
<gene>
    <name evidence="11" type="ORF">AB9R89_08260</name>
</gene>
<comment type="subcellular location">
    <subcellularLocation>
        <location evidence="8">Cytoplasm</location>
    </subcellularLocation>
</comment>
<feature type="active site" description="Nucleophile; methyl group acceptor" evidence="8">
    <location>
        <position position="122"/>
    </location>
</feature>
<dbReference type="InterPro" id="IPR036388">
    <property type="entry name" value="WH-like_DNA-bd_sf"/>
</dbReference>
<keyword evidence="3 8" id="KW-0489">Methyltransferase</keyword>
<name>A0ABW7P222_9GAMM</name>
<dbReference type="HAMAP" id="MF_00772">
    <property type="entry name" value="OGT"/>
    <property type="match status" value="1"/>
</dbReference>
<dbReference type="PANTHER" id="PTHR10815:SF5">
    <property type="entry name" value="METHYLATED-DNA--PROTEIN-CYSTEINE METHYLTRANSFERASE"/>
    <property type="match status" value="1"/>
</dbReference>
<organism evidence="11 12">
    <name type="scientific">Oceanimonas smirnovii</name>
    <dbReference type="NCBI Taxonomy" id="264574"/>
    <lineage>
        <taxon>Bacteria</taxon>
        <taxon>Pseudomonadati</taxon>
        <taxon>Pseudomonadota</taxon>
        <taxon>Gammaproteobacteria</taxon>
        <taxon>Aeromonadales</taxon>
        <taxon>Aeromonadaceae</taxon>
        <taxon>Oceanimonas</taxon>
    </lineage>
</organism>
<comment type="function">
    <text evidence="8">Involved in the cellular defense against the biological effects of O6-methylguanine (O6-MeG) and O4-methylthymine (O4-MeT) in DNA. Repairs the methylated nucleobase in DNA by stoichiometrically transferring the methyl group to a cysteine residue in the enzyme. This is a suicide reaction: the enzyme is irreversibly inactivated.</text>
</comment>
<sequence length="152" mass="16469">MMIYTVLPSPCGPLRIEANDEAITRILFLDKPLAATAPASPLLAQTCDQLNAYFAGELTRFSLPLAPAGTPFQQQVWQALLTIPWGEKRSYRDIAVAIGNPRAVRAVGAANGRNPIPIIIPCHRVIGANGSLIGYAGGLTRKRWLLDHETKV</sequence>
<keyword evidence="4 8" id="KW-0808">Transferase</keyword>
<evidence type="ECO:0000313" key="11">
    <source>
        <dbReference type="EMBL" id="MFH7565314.1"/>
    </source>
</evidence>
<protein>
    <recommendedName>
        <fullName evidence="8">Methylated-DNA--protein-cysteine methyltransferase</fullName>
        <ecNumber evidence="8">2.1.1.63</ecNumber>
    </recommendedName>
    <alternativeName>
        <fullName evidence="8">6-O-methylguanine-DNA methyltransferase</fullName>
        <shortName evidence="8">MGMT</shortName>
    </alternativeName>
    <alternativeName>
        <fullName evidence="8">O-6-methylguanine-DNA-alkyltransferase</fullName>
    </alternativeName>
</protein>
<evidence type="ECO:0000256" key="7">
    <source>
        <dbReference type="ARBA" id="ARBA00049348"/>
    </source>
</evidence>
<dbReference type="CDD" id="cd06445">
    <property type="entry name" value="ATase"/>
    <property type="match status" value="1"/>
</dbReference>
<dbReference type="Proteomes" id="UP001610706">
    <property type="component" value="Unassembled WGS sequence"/>
</dbReference>
<dbReference type="InterPro" id="IPR023546">
    <property type="entry name" value="MGMT"/>
</dbReference>
<keyword evidence="12" id="KW-1185">Reference proteome</keyword>
<evidence type="ECO:0000313" key="12">
    <source>
        <dbReference type="Proteomes" id="UP001610706"/>
    </source>
</evidence>
<dbReference type="GO" id="GO:0032259">
    <property type="term" value="P:methylation"/>
    <property type="evidence" value="ECO:0007669"/>
    <property type="project" value="UniProtKB-KW"/>
</dbReference>
<dbReference type="NCBIfam" id="TIGR00589">
    <property type="entry name" value="ogt"/>
    <property type="match status" value="1"/>
</dbReference>
<dbReference type="SUPFAM" id="SSF46767">
    <property type="entry name" value="Methylated DNA-protein cysteine methyltransferase, C-terminal domain"/>
    <property type="match status" value="1"/>
</dbReference>
<dbReference type="Gene3D" id="1.10.10.10">
    <property type="entry name" value="Winged helix-like DNA-binding domain superfamily/Winged helix DNA-binding domain"/>
    <property type="match status" value="1"/>
</dbReference>
<comment type="catalytic activity">
    <reaction evidence="1 8">
        <text>a 4-O-methyl-thymidine in DNA + L-cysteinyl-[protein] = a thymidine in DNA + S-methyl-L-cysteinyl-[protein]</text>
        <dbReference type="Rhea" id="RHEA:53428"/>
        <dbReference type="Rhea" id="RHEA-COMP:10131"/>
        <dbReference type="Rhea" id="RHEA-COMP:10132"/>
        <dbReference type="Rhea" id="RHEA-COMP:13555"/>
        <dbReference type="Rhea" id="RHEA-COMP:13556"/>
        <dbReference type="ChEBI" id="CHEBI:29950"/>
        <dbReference type="ChEBI" id="CHEBI:82612"/>
        <dbReference type="ChEBI" id="CHEBI:137386"/>
        <dbReference type="ChEBI" id="CHEBI:137387"/>
        <dbReference type="EC" id="2.1.1.63"/>
    </reaction>
</comment>
<accession>A0ABW7P222</accession>
<keyword evidence="5 8" id="KW-0227">DNA damage</keyword>
<dbReference type="EMBL" id="JBGFTR010000011">
    <property type="protein sequence ID" value="MFH7565314.1"/>
    <property type="molecule type" value="Genomic_DNA"/>
</dbReference>
<dbReference type="InterPro" id="IPR001497">
    <property type="entry name" value="MethylDNA_cys_MeTrfase_AS"/>
</dbReference>
<dbReference type="InterPro" id="IPR014048">
    <property type="entry name" value="MethylDNA_cys_MeTrfase_DNA-bd"/>
</dbReference>
<dbReference type="PANTHER" id="PTHR10815">
    <property type="entry name" value="METHYLATED-DNA--PROTEIN-CYSTEINE METHYLTRANSFERASE"/>
    <property type="match status" value="1"/>
</dbReference>
<evidence type="ECO:0000256" key="5">
    <source>
        <dbReference type="ARBA" id="ARBA00022763"/>
    </source>
</evidence>
<dbReference type="SUPFAM" id="SSF53155">
    <property type="entry name" value="Methylated DNA-protein cysteine methyltransferase domain"/>
    <property type="match status" value="1"/>
</dbReference>
<comment type="miscellaneous">
    <text evidence="8">This enzyme catalyzes only one turnover and therefore is not strictly catalytic. According to one definition, an enzyme is a biocatalyst that acts repeatedly and over many reaction cycles.</text>
</comment>